<reference evidence="7 8" key="1">
    <citation type="submission" date="2024-09" db="EMBL/GenBank/DDBJ databases">
        <authorList>
            <person name="Sun Q."/>
            <person name="Mori K."/>
        </authorList>
    </citation>
    <scope>NUCLEOTIDE SEQUENCE [LARGE SCALE GENOMIC DNA]</scope>
    <source>
        <strain evidence="7 8">TBRC 7907</strain>
    </source>
</reference>
<dbReference type="RefSeq" id="WP_377850096.1">
    <property type="nucleotide sequence ID" value="NZ_JBHLZU010000002.1"/>
</dbReference>
<dbReference type="SUPFAM" id="SSF55729">
    <property type="entry name" value="Acyl-CoA N-acyltransferases (Nat)"/>
    <property type="match status" value="1"/>
</dbReference>
<dbReference type="EMBL" id="JBHLZU010000002">
    <property type="protein sequence ID" value="MFB9902998.1"/>
    <property type="molecule type" value="Genomic_DNA"/>
</dbReference>
<dbReference type="Gene3D" id="3.40.630.30">
    <property type="match status" value="1"/>
</dbReference>
<dbReference type="Proteomes" id="UP001589693">
    <property type="component" value="Unassembled WGS sequence"/>
</dbReference>
<protein>
    <recommendedName>
        <fullName evidence="3">Lysine N-acyltransferase MbtK</fullName>
    </recommendedName>
    <alternativeName>
        <fullName evidence="5">Mycobactin synthase protein K</fullName>
    </alternativeName>
</protein>
<evidence type="ECO:0000256" key="3">
    <source>
        <dbReference type="ARBA" id="ARBA00020586"/>
    </source>
</evidence>
<proteinExistence type="predicted"/>
<evidence type="ECO:0000256" key="1">
    <source>
        <dbReference type="ARBA" id="ARBA00003818"/>
    </source>
</evidence>
<keyword evidence="7" id="KW-0808">Transferase</keyword>
<comment type="caution">
    <text evidence="7">The sequence shown here is derived from an EMBL/GenBank/DDBJ whole genome shotgun (WGS) entry which is preliminary data.</text>
</comment>
<dbReference type="SMART" id="SM01006">
    <property type="entry name" value="AlcB"/>
    <property type="match status" value="1"/>
</dbReference>
<dbReference type="InterPro" id="IPR000182">
    <property type="entry name" value="GNAT_dom"/>
</dbReference>
<keyword evidence="7" id="KW-0012">Acyltransferase</keyword>
<evidence type="ECO:0000256" key="2">
    <source>
        <dbReference type="ARBA" id="ARBA00005102"/>
    </source>
</evidence>
<dbReference type="Pfam" id="PF13523">
    <property type="entry name" value="Acetyltransf_8"/>
    <property type="match status" value="1"/>
</dbReference>
<sequence length="184" mass="20627">MIPAPILPVLTGDWTLRQVSPDGDDLDLVHRWMNEPHVSRFWKQDWPKDKWREELTGQLSGDHSRPCFLLKDGEPVVYVEIYRVVRDQLAAAYGSRPHDVGVHLAIGDPKWTGRGVASTTMPLLAKALLAADESCTRVVLEPDVRNVPAIRALRSGGFHHRGEVTLPNKTAALLVYPRTEEDLP</sequence>
<dbReference type="PROSITE" id="PS51186">
    <property type="entry name" value="GNAT"/>
    <property type="match status" value="1"/>
</dbReference>
<evidence type="ECO:0000256" key="5">
    <source>
        <dbReference type="ARBA" id="ARBA00031122"/>
    </source>
</evidence>
<evidence type="ECO:0000313" key="8">
    <source>
        <dbReference type="Proteomes" id="UP001589693"/>
    </source>
</evidence>
<evidence type="ECO:0000313" key="7">
    <source>
        <dbReference type="EMBL" id="MFB9902998.1"/>
    </source>
</evidence>
<keyword evidence="8" id="KW-1185">Reference proteome</keyword>
<dbReference type="InterPro" id="IPR019432">
    <property type="entry name" value="Acyltransferase_MbtK/IucB-like"/>
</dbReference>
<feature type="domain" description="N-acetyltransferase" evidence="6">
    <location>
        <begin position="14"/>
        <end position="179"/>
    </location>
</feature>
<dbReference type="PANTHER" id="PTHR31438">
    <property type="entry name" value="LYSINE N-ACYLTRANSFERASE C17G9.06C-RELATED"/>
    <property type="match status" value="1"/>
</dbReference>
<dbReference type="PANTHER" id="PTHR31438:SF1">
    <property type="entry name" value="LYSINE N-ACYLTRANSFERASE C17G9.06C-RELATED"/>
    <property type="match status" value="1"/>
</dbReference>
<comment type="pathway">
    <text evidence="2">Siderophore biosynthesis; mycobactin biosynthesis.</text>
</comment>
<dbReference type="GO" id="GO:0016746">
    <property type="term" value="F:acyltransferase activity"/>
    <property type="evidence" value="ECO:0007669"/>
    <property type="project" value="UniProtKB-KW"/>
</dbReference>
<comment type="function">
    <text evidence="1">Acyltransferase required for the direct transfer of medium- to long-chain fatty acyl moieties from a carrier protein (MbtL) on to the epsilon-amino group of lysine residue in the mycobactin core.</text>
</comment>
<evidence type="ECO:0000259" key="6">
    <source>
        <dbReference type="PROSITE" id="PS51186"/>
    </source>
</evidence>
<name>A0ABV5ZRZ6_9PSEU</name>
<keyword evidence="4" id="KW-0046">Antibiotic resistance</keyword>
<dbReference type="InterPro" id="IPR016181">
    <property type="entry name" value="Acyl_CoA_acyltransferase"/>
</dbReference>
<organism evidence="7 8">
    <name type="scientific">Allokutzneria oryzae</name>
    <dbReference type="NCBI Taxonomy" id="1378989"/>
    <lineage>
        <taxon>Bacteria</taxon>
        <taxon>Bacillati</taxon>
        <taxon>Actinomycetota</taxon>
        <taxon>Actinomycetes</taxon>
        <taxon>Pseudonocardiales</taxon>
        <taxon>Pseudonocardiaceae</taxon>
        <taxon>Allokutzneria</taxon>
    </lineage>
</organism>
<gene>
    <name evidence="7" type="ORF">ACFFQA_03525</name>
</gene>
<evidence type="ECO:0000256" key="4">
    <source>
        <dbReference type="ARBA" id="ARBA00023251"/>
    </source>
</evidence>
<accession>A0ABV5ZRZ6</accession>